<dbReference type="Proteomes" id="UP001176961">
    <property type="component" value="Unassembled WGS sequence"/>
</dbReference>
<keyword evidence="2" id="KW-1185">Reference proteome</keyword>
<organism evidence="1 2">
    <name type="scientific">Cylicocyclus nassatus</name>
    <name type="common">Nematode worm</name>
    <dbReference type="NCBI Taxonomy" id="53992"/>
    <lineage>
        <taxon>Eukaryota</taxon>
        <taxon>Metazoa</taxon>
        <taxon>Ecdysozoa</taxon>
        <taxon>Nematoda</taxon>
        <taxon>Chromadorea</taxon>
        <taxon>Rhabditida</taxon>
        <taxon>Rhabditina</taxon>
        <taxon>Rhabditomorpha</taxon>
        <taxon>Strongyloidea</taxon>
        <taxon>Strongylidae</taxon>
        <taxon>Cylicocyclus</taxon>
    </lineage>
</organism>
<proteinExistence type="predicted"/>
<evidence type="ECO:0000313" key="2">
    <source>
        <dbReference type="Proteomes" id="UP001176961"/>
    </source>
</evidence>
<comment type="caution">
    <text evidence="1">The sequence shown here is derived from an EMBL/GenBank/DDBJ whole genome shotgun (WGS) entry which is preliminary data.</text>
</comment>
<accession>A0AA36MEQ6</accession>
<gene>
    <name evidence="1" type="ORF">CYNAS_LOCUS19638</name>
</gene>
<reference evidence="1" key="1">
    <citation type="submission" date="2023-07" db="EMBL/GenBank/DDBJ databases">
        <authorList>
            <consortium name="CYATHOMIX"/>
        </authorList>
    </citation>
    <scope>NUCLEOTIDE SEQUENCE</scope>
    <source>
        <strain evidence="1">N/A</strain>
    </source>
</reference>
<dbReference type="EMBL" id="CATQJL010000316">
    <property type="protein sequence ID" value="CAJ0607655.1"/>
    <property type="molecule type" value="Genomic_DNA"/>
</dbReference>
<sequence>MLLSLSHLVFPLLEDPNKSNLTVVSLRSPNRKDHASASQIADADAPIANLYPPNPQRSMGLCFTDCKELHKCKGGSCDANWKCVCENCK</sequence>
<dbReference type="AlphaFoldDB" id="A0AA36MEQ6"/>
<protein>
    <submittedName>
        <fullName evidence="1">Uncharacterized protein</fullName>
    </submittedName>
</protein>
<name>A0AA36MEQ6_CYLNA</name>
<evidence type="ECO:0000313" key="1">
    <source>
        <dbReference type="EMBL" id="CAJ0607655.1"/>
    </source>
</evidence>